<gene>
    <name evidence="10" type="ORF">PNOK_0449600</name>
</gene>
<dbReference type="PANTHER" id="PTHR10071">
    <property type="entry name" value="TRANSCRIPTION FACTOR GATA FAMILY MEMBER"/>
    <property type="match status" value="1"/>
</dbReference>
<dbReference type="Gene3D" id="3.30.50.10">
    <property type="entry name" value="Erythroid Transcription Factor GATA-1, subunit A"/>
    <property type="match status" value="2"/>
</dbReference>
<keyword evidence="4" id="KW-0862">Zinc</keyword>
<feature type="region of interest" description="Disordered" evidence="8">
    <location>
        <begin position="1"/>
        <end position="92"/>
    </location>
</feature>
<keyword evidence="7" id="KW-0175">Coiled coil</keyword>
<comment type="caution">
    <text evidence="10">The sequence shown here is derived from an EMBL/GenBank/DDBJ whole genome shotgun (WGS) entry which is preliminary data.</text>
</comment>
<dbReference type="GO" id="GO:0008270">
    <property type="term" value="F:zinc ion binding"/>
    <property type="evidence" value="ECO:0007669"/>
    <property type="project" value="UniProtKB-KW"/>
</dbReference>
<dbReference type="Pfam" id="PF00320">
    <property type="entry name" value="GATA"/>
    <property type="match status" value="2"/>
</dbReference>
<dbReference type="FunFam" id="3.30.50.10:FF:000007">
    <property type="entry name" value="Nitrogen regulatory AreA, N-terminal"/>
    <property type="match status" value="1"/>
</dbReference>
<dbReference type="AlphaFoldDB" id="A0A286UIZ4"/>
<keyword evidence="11" id="KW-1185">Reference proteome</keyword>
<evidence type="ECO:0000256" key="8">
    <source>
        <dbReference type="SAM" id="MobiDB-lite"/>
    </source>
</evidence>
<protein>
    <submittedName>
        <fullName evidence="10">Siderophore biosynthesis regulatory URBS1</fullName>
    </submittedName>
</protein>
<dbReference type="PROSITE" id="PS00344">
    <property type="entry name" value="GATA_ZN_FINGER_1"/>
    <property type="match status" value="2"/>
</dbReference>
<dbReference type="InterPro" id="IPR000679">
    <property type="entry name" value="Znf_GATA"/>
</dbReference>
<evidence type="ECO:0000256" key="4">
    <source>
        <dbReference type="ARBA" id="ARBA00022833"/>
    </source>
</evidence>
<feature type="compositionally biased region" description="Basic and acidic residues" evidence="8">
    <location>
        <begin position="56"/>
        <end position="81"/>
    </location>
</feature>
<evidence type="ECO:0000256" key="3">
    <source>
        <dbReference type="ARBA" id="ARBA00022771"/>
    </source>
</evidence>
<comment type="subcellular location">
    <subcellularLocation>
        <location evidence="1">Nucleus</location>
    </subcellularLocation>
</comment>
<dbReference type="PRINTS" id="PR00619">
    <property type="entry name" value="GATAZNFINGER"/>
</dbReference>
<feature type="compositionally biased region" description="Polar residues" evidence="8">
    <location>
        <begin position="144"/>
        <end position="162"/>
    </location>
</feature>
<keyword evidence="5" id="KW-0539">Nucleus</keyword>
<dbReference type="EMBL" id="NBII01000004">
    <property type="protein sequence ID" value="PAV19562.1"/>
    <property type="molecule type" value="Genomic_DNA"/>
</dbReference>
<dbReference type="GO" id="GO:0000981">
    <property type="term" value="F:DNA-binding transcription factor activity, RNA polymerase II-specific"/>
    <property type="evidence" value="ECO:0007669"/>
    <property type="project" value="TreeGrafter"/>
</dbReference>
<feature type="domain" description="GATA-type" evidence="9">
    <location>
        <begin position="285"/>
        <end position="338"/>
    </location>
</feature>
<feature type="region of interest" description="Disordered" evidence="8">
    <location>
        <begin position="121"/>
        <end position="207"/>
    </location>
</feature>
<dbReference type="GO" id="GO:0000978">
    <property type="term" value="F:RNA polymerase II cis-regulatory region sequence-specific DNA binding"/>
    <property type="evidence" value="ECO:0007669"/>
    <property type="project" value="TreeGrafter"/>
</dbReference>
<dbReference type="SMART" id="SM00401">
    <property type="entry name" value="ZnF_GATA"/>
    <property type="match status" value="2"/>
</dbReference>
<keyword evidence="3 6" id="KW-0863">Zinc-finger</keyword>
<keyword evidence="2" id="KW-0479">Metal-binding</keyword>
<evidence type="ECO:0000313" key="10">
    <source>
        <dbReference type="EMBL" id="PAV19562.1"/>
    </source>
</evidence>
<feature type="compositionally biased region" description="Low complexity" evidence="8">
    <location>
        <begin position="242"/>
        <end position="260"/>
    </location>
</feature>
<reference evidence="10 11" key="1">
    <citation type="journal article" date="2017" name="Mol. Ecol.">
        <title>Comparative and population genomic landscape of Phellinus noxius: A hypervariable fungus causing root rot in trees.</title>
        <authorList>
            <person name="Chung C.L."/>
            <person name="Lee T.J."/>
            <person name="Akiba M."/>
            <person name="Lee H.H."/>
            <person name="Kuo T.H."/>
            <person name="Liu D."/>
            <person name="Ke H.M."/>
            <person name="Yokoi T."/>
            <person name="Roa M.B."/>
            <person name="Lu M.J."/>
            <person name="Chang Y.Y."/>
            <person name="Ann P.J."/>
            <person name="Tsai J.N."/>
            <person name="Chen C.Y."/>
            <person name="Tzean S.S."/>
            <person name="Ota Y."/>
            <person name="Hattori T."/>
            <person name="Sahashi N."/>
            <person name="Liou R.F."/>
            <person name="Kikuchi T."/>
            <person name="Tsai I.J."/>
        </authorList>
    </citation>
    <scope>NUCLEOTIDE SEQUENCE [LARGE SCALE GENOMIC DNA]</scope>
    <source>
        <strain evidence="10 11">FFPRI411160</strain>
    </source>
</reference>
<feature type="region of interest" description="Disordered" evidence="8">
    <location>
        <begin position="669"/>
        <end position="737"/>
    </location>
</feature>
<dbReference type="InterPro" id="IPR013088">
    <property type="entry name" value="Znf_NHR/GATA"/>
</dbReference>
<feature type="compositionally biased region" description="Low complexity" evidence="8">
    <location>
        <begin position="30"/>
        <end position="45"/>
    </location>
</feature>
<dbReference type="Proteomes" id="UP000217199">
    <property type="component" value="Unassembled WGS sequence"/>
</dbReference>
<dbReference type="InParanoid" id="A0A286UIZ4"/>
<evidence type="ECO:0000259" key="9">
    <source>
        <dbReference type="PROSITE" id="PS50114"/>
    </source>
</evidence>
<dbReference type="CDD" id="cd00202">
    <property type="entry name" value="ZnF_GATA"/>
    <property type="match status" value="2"/>
</dbReference>
<dbReference type="InterPro" id="IPR039355">
    <property type="entry name" value="Transcription_factor_GATA"/>
</dbReference>
<dbReference type="STRING" id="2282107.A0A286UIZ4"/>
<dbReference type="GO" id="GO:0000122">
    <property type="term" value="P:negative regulation of transcription by RNA polymerase II"/>
    <property type="evidence" value="ECO:0007669"/>
    <property type="project" value="TreeGrafter"/>
</dbReference>
<dbReference type="PANTHER" id="PTHR10071:SF281">
    <property type="entry name" value="BOX A-BINDING FACTOR-RELATED"/>
    <property type="match status" value="1"/>
</dbReference>
<evidence type="ECO:0000256" key="6">
    <source>
        <dbReference type="PROSITE-ProRule" id="PRU00094"/>
    </source>
</evidence>
<sequence length="737" mass="77261">MSPIVLEPPAHSFSSSFSSIDPLRSPGSPPSAHSHSQPSSRHPAAVSSGTYSSPRSPRDRQTDHDRRELAHPHSQDDRPSPEDLSLSHPPIKCASCSITKTSQWRRDPDGNYLCNACGLSQKNRRPSRLSPVSRSPPSPAGTGSLPSTHPVNVPQSRQNGRHSSSPPNSQAASPILHQSQAQSAQQQHQQQQQAAIQPKVQTTTRGTCPGDGRCDGTGGTLACAGCPTYNNTLQSRLDLDLVDSQPPSPSSDINNSSNLPVPNMNDKNVDAGGSGSSRANRSRATVGALSCANCGTSTTPLWRRDDAGNNICNACGLYYKLHGTHRPNSMKKTVIKRRKRVPAAGPGLQMPIAPSAPGASAGGPGGQPQAHSHSHHHPGPMTEQAAAETLVSVGRGTQQDHLSTGDDSDDDPASSSRSRKRQRRSESAGEHFGMVDYDERGRNHRSRREEWQDETNFGTGAASSYPAVESGGGGRTSATGYYNSPALGQGGYDLPPLNAALGSSGEKMGSRYGTNNNSNSNNSNYASTGLYSRAEGGGGPSRTHSPAMGLHLPPPHGISLFNNSGSSGINHGQSRTMSPRAGSPLREGNNGMSYGISNFGVSSTSGLGMSSGMGVSSSIGNAQVPTISELESHYRKLEIERERLRDMLEKTDRMMSGVKRGIEEMMEMGRNSGAGSGAGTSLGAGDGGINSSSGMGASTTTAGSGTSSIPLPSSRGERREGINSTVWSVESDVSRRD</sequence>
<feature type="region of interest" description="Disordered" evidence="8">
    <location>
        <begin position="240"/>
        <end position="281"/>
    </location>
</feature>
<dbReference type="SUPFAM" id="SSF57716">
    <property type="entry name" value="Glucocorticoid receptor-like (DNA-binding domain)"/>
    <property type="match status" value="2"/>
</dbReference>
<organism evidence="10 11">
    <name type="scientific">Pyrrhoderma noxium</name>
    <dbReference type="NCBI Taxonomy" id="2282107"/>
    <lineage>
        <taxon>Eukaryota</taxon>
        <taxon>Fungi</taxon>
        <taxon>Dikarya</taxon>
        <taxon>Basidiomycota</taxon>
        <taxon>Agaricomycotina</taxon>
        <taxon>Agaricomycetes</taxon>
        <taxon>Hymenochaetales</taxon>
        <taxon>Hymenochaetaceae</taxon>
        <taxon>Pyrrhoderma</taxon>
    </lineage>
</organism>
<evidence type="ECO:0000256" key="5">
    <source>
        <dbReference type="ARBA" id="ARBA00023242"/>
    </source>
</evidence>
<evidence type="ECO:0000256" key="2">
    <source>
        <dbReference type="ARBA" id="ARBA00022723"/>
    </source>
</evidence>
<feature type="compositionally biased region" description="Low complexity" evidence="8">
    <location>
        <begin position="515"/>
        <end position="524"/>
    </location>
</feature>
<evidence type="ECO:0000256" key="1">
    <source>
        <dbReference type="ARBA" id="ARBA00004123"/>
    </source>
</evidence>
<evidence type="ECO:0000256" key="7">
    <source>
        <dbReference type="SAM" id="Coils"/>
    </source>
</evidence>
<feature type="compositionally biased region" description="Low complexity" evidence="8">
    <location>
        <begin position="691"/>
        <end position="708"/>
    </location>
</feature>
<feature type="compositionally biased region" description="Low complexity" evidence="8">
    <location>
        <begin position="163"/>
        <end position="195"/>
    </location>
</feature>
<feature type="region of interest" description="Disordered" evidence="8">
    <location>
        <begin position="395"/>
        <end position="476"/>
    </location>
</feature>
<dbReference type="GO" id="GO:0005634">
    <property type="term" value="C:nucleus"/>
    <property type="evidence" value="ECO:0007669"/>
    <property type="project" value="UniProtKB-SubCell"/>
</dbReference>
<accession>A0A286UIZ4</accession>
<feature type="compositionally biased region" description="Gly residues" evidence="8">
    <location>
        <begin position="672"/>
        <end position="688"/>
    </location>
</feature>
<dbReference type="PROSITE" id="PS50114">
    <property type="entry name" value="GATA_ZN_FINGER_2"/>
    <property type="match status" value="2"/>
</dbReference>
<feature type="region of interest" description="Disordered" evidence="8">
    <location>
        <begin position="503"/>
        <end position="544"/>
    </location>
</feature>
<name>A0A286UIZ4_9AGAM</name>
<dbReference type="OrthoDB" id="515401at2759"/>
<dbReference type="GO" id="GO:0045944">
    <property type="term" value="P:positive regulation of transcription by RNA polymerase II"/>
    <property type="evidence" value="ECO:0007669"/>
    <property type="project" value="TreeGrafter"/>
</dbReference>
<feature type="domain" description="GATA-type" evidence="9">
    <location>
        <begin position="87"/>
        <end position="128"/>
    </location>
</feature>
<proteinExistence type="predicted"/>
<feature type="region of interest" description="Disordered" evidence="8">
    <location>
        <begin position="344"/>
        <end position="380"/>
    </location>
</feature>
<evidence type="ECO:0000313" key="11">
    <source>
        <dbReference type="Proteomes" id="UP000217199"/>
    </source>
</evidence>
<feature type="coiled-coil region" evidence="7">
    <location>
        <begin position="627"/>
        <end position="654"/>
    </location>
</feature>